<evidence type="ECO:0000256" key="2">
    <source>
        <dbReference type="ARBA" id="ARBA00022448"/>
    </source>
</evidence>
<evidence type="ECO:0000256" key="3">
    <source>
        <dbReference type="ARBA" id="ARBA00022741"/>
    </source>
</evidence>
<dbReference type="GO" id="GO:0005524">
    <property type="term" value="F:ATP binding"/>
    <property type="evidence" value="ECO:0007669"/>
    <property type="project" value="UniProtKB-KW"/>
</dbReference>
<dbReference type="PANTHER" id="PTHR42734:SF17">
    <property type="entry name" value="METAL TRANSPORT SYSTEM ATP-BINDING PROTEIN TM_0124-RELATED"/>
    <property type="match status" value="1"/>
</dbReference>
<name>A0ABR7JN04_9FIRM</name>
<dbReference type="RefSeq" id="WP_153972075.1">
    <property type="nucleotide sequence ID" value="NZ_JACRWE010000002.1"/>
</dbReference>
<comment type="caution">
    <text evidence="6">The sequence shown here is derived from an EMBL/GenBank/DDBJ whole genome shotgun (WGS) entry which is preliminary data.</text>
</comment>
<dbReference type="PANTHER" id="PTHR42734">
    <property type="entry name" value="METAL TRANSPORT SYSTEM ATP-BINDING PROTEIN TM_0124-RELATED"/>
    <property type="match status" value="1"/>
</dbReference>
<dbReference type="SUPFAM" id="SSF52540">
    <property type="entry name" value="P-loop containing nucleoside triphosphate hydrolases"/>
    <property type="match status" value="1"/>
</dbReference>
<evidence type="ECO:0000313" key="6">
    <source>
        <dbReference type="EMBL" id="MBC5996288.1"/>
    </source>
</evidence>
<accession>A0ABR7JN04</accession>
<dbReference type="Pfam" id="PF00005">
    <property type="entry name" value="ABC_tran"/>
    <property type="match status" value="1"/>
</dbReference>
<evidence type="ECO:0000256" key="1">
    <source>
        <dbReference type="ARBA" id="ARBA00005417"/>
    </source>
</evidence>
<keyword evidence="4 6" id="KW-0067">ATP-binding</keyword>
<feature type="domain" description="ABC transporter" evidence="5">
    <location>
        <begin position="5"/>
        <end position="237"/>
    </location>
</feature>
<comment type="similarity">
    <text evidence="1">Belongs to the ABC transporter superfamily.</text>
</comment>
<dbReference type="Gene3D" id="3.40.50.300">
    <property type="entry name" value="P-loop containing nucleotide triphosphate hydrolases"/>
    <property type="match status" value="1"/>
</dbReference>
<dbReference type="InterPro" id="IPR003593">
    <property type="entry name" value="AAA+_ATPase"/>
</dbReference>
<organism evidence="6 7">
    <name type="scientific">Romboutsia faecis</name>
    <dbReference type="NCBI Taxonomy" id="2764597"/>
    <lineage>
        <taxon>Bacteria</taxon>
        <taxon>Bacillati</taxon>
        <taxon>Bacillota</taxon>
        <taxon>Clostridia</taxon>
        <taxon>Peptostreptococcales</taxon>
        <taxon>Peptostreptococcaceae</taxon>
        <taxon>Romboutsia</taxon>
    </lineage>
</organism>
<gene>
    <name evidence="6" type="ORF">H8923_05895</name>
</gene>
<dbReference type="CDD" id="cd03235">
    <property type="entry name" value="ABC_Metallic_Cations"/>
    <property type="match status" value="1"/>
</dbReference>
<keyword evidence="3" id="KW-0547">Nucleotide-binding</keyword>
<proteinExistence type="inferred from homology"/>
<reference evidence="6 7" key="1">
    <citation type="submission" date="2020-08" db="EMBL/GenBank/DDBJ databases">
        <authorList>
            <person name="Liu C."/>
            <person name="Sun Q."/>
        </authorList>
    </citation>
    <scope>NUCLEOTIDE SEQUENCE [LARGE SCALE GENOMIC DNA]</scope>
    <source>
        <strain evidence="6 7">NSJ-18</strain>
    </source>
</reference>
<dbReference type="Proteomes" id="UP000609849">
    <property type="component" value="Unassembled WGS sequence"/>
</dbReference>
<evidence type="ECO:0000313" key="7">
    <source>
        <dbReference type="Proteomes" id="UP000609849"/>
    </source>
</evidence>
<evidence type="ECO:0000256" key="4">
    <source>
        <dbReference type="ARBA" id="ARBA00022840"/>
    </source>
</evidence>
<dbReference type="InterPro" id="IPR027417">
    <property type="entry name" value="P-loop_NTPase"/>
</dbReference>
<protein>
    <submittedName>
        <fullName evidence="6">Metal ABC transporter ATP-binding protein</fullName>
    </submittedName>
</protein>
<dbReference type="PROSITE" id="PS50893">
    <property type="entry name" value="ABC_TRANSPORTER_2"/>
    <property type="match status" value="1"/>
</dbReference>
<dbReference type="PROSITE" id="PS00211">
    <property type="entry name" value="ABC_TRANSPORTER_1"/>
    <property type="match status" value="1"/>
</dbReference>
<dbReference type="InterPro" id="IPR050153">
    <property type="entry name" value="Metal_Ion_Import_ABC"/>
</dbReference>
<keyword evidence="2" id="KW-0813">Transport</keyword>
<dbReference type="EMBL" id="JACRWE010000002">
    <property type="protein sequence ID" value="MBC5996288.1"/>
    <property type="molecule type" value="Genomic_DNA"/>
</dbReference>
<dbReference type="InterPro" id="IPR017871">
    <property type="entry name" value="ABC_transporter-like_CS"/>
</dbReference>
<keyword evidence="7" id="KW-1185">Reference proteome</keyword>
<dbReference type="InterPro" id="IPR003439">
    <property type="entry name" value="ABC_transporter-like_ATP-bd"/>
</dbReference>
<sequence>MIDVIKFKDVSFGYEDKTILENVNFDIYQGDYIGIIGPNGSGKTTLLKLIINELNPTKGKIKILDKEITNFNNWEKIGYVNQKSNSFSTSFPATVTEVVSMDLAPKIGLFKKIKKKHLEEVWNVLKLVGIYDLKDKLIGSLSGGQQQKVFICRALMRNPKILILDEPTVGIDLNGQKEFYHLLKTLNESLQLTIVIVSHDLFLVKEEVKKLAVIKNKGIKVIENIDDELTKNTLLDLFDI</sequence>
<dbReference type="SMART" id="SM00382">
    <property type="entry name" value="AAA"/>
    <property type="match status" value="1"/>
</dbReference>
<evidence type="ECO:0000259" key="5">
    <source>
        <dbReference type="PROSITE" id="PS50893"/>
    </source>
</evidence>